<dbReference type="RefSeq" id="WP_226025700.1">
    <property type="nucleotide sequence ID" value="NZ_BAABIV010000021.1"/>
</dbReference>
<name>A0ABP9IHR7_9ACTN</name>
<reference evidence="3" key="1">
    <citation type="journal article" date="2019" name="Int. J. Syst. Evol. Microbiol.">
        <title>The Global Catalogue of Microorganisms (GCM) 10K type strain sequencing project: providing services to taxonomists for standard genome sequencing and annotation.</title>
        <authorList>
            <consortium name="The Broad Institute Genomics Platform"/>
            <consortium name="The Broad Institute Genome Sequencing Center for Infectious Disease"/>
            <person name="Wu L."/>
            <person name="Ma J."/>
        </authorList>
    </citation>
    <scope>NUCLEOTIDE SEQUENCE [LARGE SCALE GENOMIC DNA]</scope>
    <source>
        <strain evidence="3">JCM 17657</strain>
    </source>
</reference>
<proteinExistence type="predicted"/>
<feature type="compositionally biased region" description="Gly residues" evidence="1">
    <location>
        <begin position="1"/>
        <end position="24"/>
    </location>
</feature>
<feature type="region of interest" description="Disordered" evidence="1">
    <location>
        <begin position="1"/>
        <end position="43"/>
    </location>
</feature>
<feature type="region of interest" description="Disordered" evidence="1">
    <location>
        <begin position="246"/>
        <end position="319"/>
    </location>
</feature>
<feature type="region of interest" description="Disordered" evidence="1">
    <location>
        <begin position="70"/>
        <end position="101"/>
    </location>
</feature>
<accession>A0ABP9IHR7</accession>
<protein>
    <submittedName>
        <fullName evidence="2">Uncharacterized protein</fullName>
    </submittedName>
</protein>
<feature type="compositionally biased region" description="Gly residues" evidence="1">
    <location>
        <begin position="248"/>
        <end position="296"/>
    </location>
</feature>
<feature type="region of interest" description="Disordered" evidence="1">
    <location>
        <begin position="128"/>
        <end position="202"/>
    </location>
</feature>
<feature type="compositionally biased region" description="Pro residues" evidence="1">
    <location>
        <begin position="153"/>
        <end position="170"/>
    </location>
</feature>
<feature type="compositionally biased region" description="Basic and acidic residues" evidence="1">
    <location>
        <begin position="189"/>
        <end position="202"/>
    </location>
</feature>
<sequence>MRGAEGGGPGDRAGAETGMGGARHGAGDGRDAGPRPVPGGLPGTEALLAAALRAKGADAEGERRALAAFRAAREAQPARAARTRRRDDWRPRDGRHPGRTLRTALSVLLASLTLGGVAYAAMGGGGGATADDGGPDRTRPPAASDAASVRPVATPPGSTPGPGTPAPAPPRVSTSPGTSAPPRVITPPDRQDAGRDTEAQCRAHERLAGHGKVLDAAAWQRLVVAAGGAEQVKAYCAEQLGLPAGPGPSTGAGNGSGGSDAGNGGAEGSGTEGAGAGTGADGLVGEGSVGDGGVGAGDVVPEAGDGGSAAAQVPDGNRP</sequence>
<dbReference type="EMBL" id="BAABIV010000021">
    <property type="protein sequence ID" value="GAA4998238.1"/>
    <property type="molecule type" value="Genomic_DNA"/>
</dbReference>
<keyword evidence="3" id="KW-1185">Reference proteome</keyword>
<evidence type="ECO:0000256" key="1">
    <source>
        <dbReference type="SAM" id="MobiDB-lite"/>
    </source>
</evidence>
<gene>
    <name evidence="2" type="ORF">GCM10023257_46750</name>
</gene>
<feature type="compositionally biased region" description="Basic and acidic residues" evidence="1">
    <location>
        <begin position="85"/>
        <end position="96"/>
    </location>
</feature>
<dbReference type="Proteomes" id="UP001500610">
    <property type="component" value="Unassembled WGS sequence"/>
</dbReference>
<organism evidence="2 3">
    <name type="scientific">Streptomyces hyderabadensis</name>
    <dbReference type="NCBI Taxonomy" id="598549"/>
    <lineage>
        <taxon>Bacteria</taxon>
        <taxon>Bacillati</taxon>
        <taxon>Actinomycetota</taxon>
        <taxon>Actinomycetes</taxon>
        <taxon>Kitasatosporales</taxon>
        <taxon>Streptomycetaceae</taxon>
        <taxon>Streptomyces</taxon>
    </lineage>
</organism>
<comment type="caution">
    <text evidence="2">The sequence shown here is derived from an EMBL/GenBank/DDBJ whole genome shotgun (WGS) entry which is preliminary data.</text>
</comment>
<feature type="compositionally biased region" description="Low complexity" evidence="1">
    <location>
        <begin position="70"/>
        <end position="80"/>
    </location>
</feature>
<evidence type="ECO:0000313" key="2">
    <source>
        <dbReference type="EMBL" id="GAA4998238.1"/>
    </source>
</evidence>
<evidence type="ECO:0000313" key="3">
    <source>
        <dbReference type="Proteomes" id="UP001500610"/>
    </source>
</evidence>